<dbReference type="EMBL" id="CAMXCT020002276">
    <property type="protein sequence ID" value="CAL1150371.1"/>
    <property type="molecule type" value="Genomic_DNA"/>
</dbReference>
<dbReference type="PROSITE" id="PS50026">
    <property type="entry name" value="EGF_3"/>
    <property type="match status" value="1"/>
</dbReference>
<proteinExistence type="predicted"/>
<dbReference type="PANTHER" id="PTHR13489:SF0">
    <property type="entry name" value="MINI-CHROMOSOME MAINTENANCE COMPLEX-BINDING PROTEIN"/>
    <property type="match status" value="1"/>
</dbReference>
<dbReference type="GO" id="GO:0006261">
    <property type="term" value="P:DNA-templated DNA replication"/>
    <property type="evidence" value="ECO:0007669"/>
    <property type="project" value="TreeGrafter"/>
</dbReference>
<dbReference type="Proteomes" id="UP001152797">
    <property type="component" value="Unassembled WGS sequence"/>
</dbReference>
<reference evidence="6" key="2">
    <citation type="submission" date="2024-04" db="EMBL/GenBank/DDBJ databases">
        <authorList>
            <person name="Chen Y."/>
            <person name="Shah S."/>
            <person name="Dougan E. K."/>
            <person name="Thang M."/>
            <person name="Chan C."/>
        </authorList>
    </citation>
    <scope>NUCLEOTIDE SEQUENCE [LARGE SCALE GENOMIC DNA]</scope>
</reference>
<evidence type="ECO:0000259" key="4">
    <source>
        <dbReference type="PROSITE" id="PS50026"/>
    </source>
</evidence>
<protein>
    <submittedName>
        <fullName evidence="7">Mini-chromosome maintenance complex-binding protein (MCM-BP) (MCM-binding protein)</fullName>
    </submittedName>
</protein>
<keyword evidence="3" id="KW-0245">EGF-like domain</keyword>
<dbReference type="Pfam" id="PF09739">
    <property type="entry name" value="MCM_bind"/>
    <property type="match status" value="1"/>
</dbReference>
<accession>A0A9P1G2E4</accession>
<dbReference type="EMBL" id="CAMXCT030002276">
    <property type="protein sequence ID" value="CAL4784308.1"/>
    <property type="molecule type" value="Genomic_DNA"/>
</dbReference>
<evidence type="ECO:0000313" key="8">
    <source>
        <dbReference type="Proteomes" id="UP001152797"/>
    </source>
</evidence>
<feature type="domain" description="EGF-like" evidence="4">
    <location>
        <begin position="679"/>
        <end position="718"/>
    </location>
</feature>
<keyword evidence="2" id="KW-0539">Nucleus</keyword>
<dbReference type="GO" id="GO:0003682">
    <property type="term" value="F:chromatin binding"/>
    <property type="evidence" value="ECO:0007669"/>
    <property type="project" value="TreeGrafter"/>
</dbReference>
<evidence type="ECO:0000313" key="6">
    <source>
        <dbReference type="EMBL" id="CAL1150371.1"/>
    </source>
</evidence>
<dbReference type="InterPro" id="IPR019140">
    <property type="entry name" value="MCM_complex-bd"/>
</dbReference>
<evidence type="ECO:0000256" key="2">
    <source>
        <dbReference type="ARBA" id="ARBA00023242"/>
    </source>
</evidence>
<evidence type="ECO:0000256" key="1">
    <source>
        <dbReference type="ARBA" id="ARBA00004123"/>
    </source>
</evidence>
<name>A0A9P1G2E4_9DINO</name>
<evidence type="ECO:0000313" key="7">
    <source>
        <dbReference type="EMBL" id="CAL4784308.1"/>
    </source>
</evidence>
<dbReference type="AlphaFoldDB" id="A0A9P1G2E4"/>
<reference evidence="5" key="1">
    <citation type="submission" date="2022-10" db="EMBL/GenBank/DDBJ databases">
        <authorList>
            <person name="Chen Y."/>
            <person name="Dougan E. K."/>
            <person name="Chan C."/>
            <person name="Rhodes N."/>
            <person name="Thang M."/>
        </authorList>
    </citation>
    <scope>NUCLEOTIDE SEQUENCE</scope>
</reference>
<dbReference type="GO" id="GO:0005634">
    <property type="term" value="C:nucleus"/>
    <property type="evidence" value="ECO:0007669"/>
    <property type="project" value="UniProtKB-SubCell"/>
</dbReference>
<evidence type="ECO:0000313" key="5">
    <source>
        <dbReference type="EMBL" id="CAI3996996.1"/>
    </source>
</evidence>
<evidence type="ECO:0000256" key="3">
    <source>
        <dbReference type="PROSITE-ProRule" id="PRU00076"/>
    </source>
</evidence>
<comment type="caution">
    <text evidence="3">Lacks conserved residue(s) required for the propagation of feature annotation.</text>
</comment>
<dbReference type="EMBL" id="CAMXCT010002276">
    <property type="protein sequence ID" value="CAI3996996.1"/>
    <property type="molecule type" value="Genomic_DNA"/>
</dbReference>
<dbReference type="OrthoDB" id="329666at2759"/>
<dbReference type="PANTHER" id="PTHR13489">
    <property type="entry name" value="MINI-CHROMOSOME MAINTENANCE COMPLEX-BINDING PROTEIN"/>
    <property type="match status" value="1"/>
</dbReference>
<sequence>MKSCREISKPLEVIDDLFAPYADSYNTGLAGTLPPREWREKAHFIRFLQLQDEDNFRHIPCLNDLNEEELESVAHQSLVRYRCMVQDVLEPEVFSSLLVQTDSYGKAKLLTTKYREICSAENVSDLGNQGLGTRGVYYCVPMPGESVWAHAPGRSSVLTAKSVEPETCERPPKQRRGAGGTKILCSDIDPCDQLAESAEPQALCSFKSSKFSAGFVSCVVKLYDADEEILRLCETVEILGVFCMDCNQPPADLCDEGDNLPRLHGLFVRKLPFFHPMLPFSPRWLSEGRLVCTVQRRFASSAIGKLRGLAIKSLQKCLAGDVLAAEYILALSVARVYGNNGNRSLGHWSLNISGWPEDLSVAALVEAISNLLPRVVHLPVTAQSLSTEQWKPRKDFEANRLQTGQLQLAPGTLLILDETNMEVGKLDEAGVKALRAIQALDSEQMLLIDFDRYEVQIPLEVNCLYVSNKSSMLKNADILLPLRPQLNNVDYPETSAGSLEALRFLLGLVSHRTQPLHLQQIMGAFSEDFAHMRDEFRDMHLGQHTLHVWVALARACCYTHGEEEMTLQRVADVALKVKYRRRSERRVQANGPQRVRFDAFRRLHDRDAEQSLLDAADAERTRSTIQEAISAKDKALLEKAYELREESRMEEENAQGMASSFAATLQQFSGQAEGASSCKGLACGGLACGGNGFCDESSQEGARCRCKAGYEGTGFVCNPAVSFVEHPLISEAPGSKAPQVADLHVTSLRDNAVAVLFRDASRQNRGFLVIGVAQDNGMRWSAPALLSSSAVFGPVLAELDSDLAIAYRTDDRGGDGVLLAARRDAENRIQLGPPRVFTHYQAQSMSLIALPQSRVVVLFAEHQPNKVAPGKWEHFGTSLLADILPDERLGGQMVPRVLGKYHFAQGAVSRISAAPLSSKLFAIAYRQGRSQNMEKVDDKSPSREASVSLAELWGSELVFTTKSLSLEPQKEQIWARSVAGLGDG</sequence>
<dbReference type="PROSITE" id="PS01186">
    <property type="entry name" value="EGF_2"/>
    <property type="match status" value="1"/>
</dbReference>
<organism evidence="5">
    <name type="scientific">Cladocopium goreaui</name>
    <dbReference type="NCBI Taxonomy" id="2562237"/>
    <lineage>
        <taxon>Eukaryota</taxon>
        <taxon>Sar</taxon>
        <taxon>Alveolata</taxon>
        <taxon>Dinophyceae</taxon>
        <taxon>Suessiales</taxon>
        <taxon>Symbiodiniaceae</taxon>
        <taxon>Cladocopium</taxon>
    </lineage>
</organism>
<dbReference type="InterPro" id="IPR000742">
    <property type="entry name" value="EGF"/>
</dbReference>
<comment type="caution">
    <text evidence="5">The sequence shown here is derived from an EMBL/GenBank/DDBJ whole genome shotgun (WGS) entry which is preliminary data.</text>
</comment>
<comment type="subcellular location">
    <subcellularLocation>
        <location evidence="1">Nucleus</location>
    </subcellularLocation>
</comment>
<feature type="non-terminal residue" evidence="5">
    <location>
        <position position="984"/>
    </location>
</feature>
<keyword evidence="8" id="KW-1185">Reference proteome</keyword>
<gene>
    <name evidence="5" type="ORF">C1SCF055_LOCUS23425</name>
</gene>